<evidence type="ECO:0000313" key="8">
    <source>
        <dbReference type="EMBL" id="KAF2448630.1"/>
    </source>
</evidence>
<reference evidence="8" key="1">
    <citation type="journal article" date="2020" name="Stud. Mycol.">
        <title>101 Dothideomycetes genomes: a test case for predicting lifestyles and emergence of pathogens.</title>
        <authorList>
            <person name="Haridas S."/>
            <person name="Albert R."/>
            <person name="Binder M."/>
            <person name="Bloem J."/>
            <person name="Labutti K."/>
            <person name="Salamov A."/>
            <person name="Andreopoulos B."/>
            <person name="Baker S."/>
            <person name="Barry K."/>
            <person name="Bills G."/>
            <person name="Bluhm B."/>
            <person name="Cannon C."/>
            <person name="Castanera R."/>
            <person name="Culley D."/>
            <person name="Daum C."/>
            <person name="Ezra D."/>
            <person name="Gonzalez J."/>
            <person name="Henrissat B."/>
            <person name="Kuo A."/>
            <person name="Liang C."/>
            <person name="Lipzen A."/>
            <person name="Lutzoni F."/>
            <person name="Magnuson J."/>
            <person name="Mondo S."/>
            <person name="Nolan M."/>
            <person name="Ohm R."/>
            <person name="Pangilinan J."/>
            <person name="Park H.-J."/>
            <person name="Ramirez L."/>
            <person name="Alfaro M."/>
            <person name="Sun H."/>
            <person name="Tritt A."/>
            <person name="Yoshinaga Y."/>
            <person name="Zwiers L.-H."/>
            <person name="Turgeon B."/>
            <person name="Goodwin S."/>
            <person name="Spatafora J."/>
            <person name="Crous P."/>
            <person name="Grigoriev I."/>
        </authorList>
    </citation>
    <scope>NUCLEOTIDE SEQUENCE</scope>
    <source>
        <strain evidence="8">CBS 690.94</strain>
    </source>
</reference>
<sequence>MEAPTPLPVVLASPQKRPRADDAEPSVSTPNRTASSNTSTPLSVMSSVQTPSPLKQISAGTHTPSSSTAPTSTQSAPASSNDQQSAKRRKLTQQEKEEQVKEKEAKAKARAEKKTQKEAEEKLKADQKAQRDEEKRKKNEEKEEKKRAKELKQQQEEEEKKKKERSQMRLNAFFSKPKGAAEPTGNTTVEPVQKPCTGQTSLSSDTLEIIANAAPSSPQKAIVQNAQSDYERVFLPFSLPPTGILAPLNAFHNTPEDLAAAQARLDGMVTHKDIDMAPVTVETLRSIFPKRRRGLETRTMAEIVDRINGSADNPIDLTEDPNAKPLDLLRQVSMKYLHFGEDVRPPYYGTYTKYHDPDQERKVARNPTFRGLTDLNYDYDSEAEWEEPGEGEDLDSEGEEDLEEDGEEDLDGFLDDEDDAEVKRRLLNGDQEPVSTGLCWEDRRGVSRLNDGSGAISTAFKDFKMGFLLQTQAPIDPFSDSYWAPETSVSRASVQAAIKGDQSSRWINAPRLPLTARPVNGLMNTLNGPQKASPALDAKGGKAKRMIDASLVPAFKAEVAGSDLTKIGMIEALKKKFPKVPKDAITNTLTEVAQRIGPSAAEKRWVLFD</sequence>
<keyword evidence="2" id="KW-0227">DNA damage</keyword>
<feature type="domain" description="Chromatin assembly factor 1 subunit Cac1-like C-terminal" evidence="7">
    <location>
        <begin position="553"/>
        <end position="607"/>
    </location>
</feature>
<dbReference type="GO" id="GO:0033186">
    <property type="term" value="C:CAF-1 complex"/>
    <property type="evidence" value="ECO:0007669"/>
    <property type="project" value="TreeGrafter"/>
</dbReference>
<feature type="region of interest" description="Disordered" evidence="5">
    <location>
        <begin position="1"/>
        <end position="200"/>
    </location>
</feature>
<feature type="region of interest" description="Disordered" evidence="5">
    <location>
        <begin position="373"/>
        <end position="414"/>
    </location>
</feature>
<organism evidence="8 9">
    <name type="scientific">Karstenula rhodostoma CBS 690.94</name>
    <dbReference type="NCBI Taxonomy" id="1392251"/>
    <lineage>
        <taxon>Eukaryota</taxon>
        <taxon>Fungi</taxon>
        <taxon>Dikarya</taxon>
        <taxon>Ascomycota</taxon>
        <taxon>Pezizomycotina</taxon>
        <taxon>Dothideomycetes</taxon>
        <taxon>Pleosporomycetidae</taxon>
        <taxon>Pleosporales</taxon>
        <taxon>Massarineae</taxon>
        <taxon>Didymosphaeriaceae</taxon>
        <taxon>Karstenula</taxon>
    </lineage>
</organism>
<feature type="compositionally biased region" description="Low complexity" evidence="5">
    <location>
        <begin position="58"/>
        <end position="80"/>
    </location>
</feature>
<protein>
    <recommendedName>
        <fullName evidence="10">Chromatin assembly factor 1 subunit A</fullName>
    </recommendedName>
</protein>
<feature type="compositionally biased region" description="Acidic residues" evidence="5">
    <location>
        <begin position="377"/>
        <end position="414"/>
    </location>
</feature>
<gene>
    <name evidence="8" type="ORF">P171DRAFT_518118</name>
</gene>
<dbReference type="Pfam" id="PF21796">
    <property type="entry name" value="Cac1_C"/>
    <property type="match status" value="1"/>
</dbReference>
<dbReference type="GO" id="GO:0005634">
    <property type="term" value="C:nucleus"/>
    <property type="evidence" value="ECO:0007669"/>
    <property type="project" value="UniProtKB-SubCell"/>
</dbReference>
<dbReference type="Proteomes" id="UP000799764">
    <property type="component" value="Unassembled WGS sequence"/>
</dbReference>
<feature type="domain" description="Chromatin assembly factor 1 subunit A dimerization" evidence="6">
    <location>
        <begin position="335"/>
        <end position="409"/>
    </location>
</feature>
<evidence type="ECO:0008006" key="10">
    <source>
        <dbReference type="Google" id="ProtNLM"/>
    </source>
</evidence>
<keyword evidence="9" id="KW-1185">Reference proteome</keyword>
<evidence type="ECO:0000256" key="4">
    <source>
        <dbReference type="ARBA" id="ARBA00023242"/>
    </source>
</evidence>
<dbReference type="Pfam" id="PF12253">
    <property type="entry name" value="CAF1A_dimeriz"/>
    <property type="match status" value="1"/>
</dbReference>
<dbReference type="InterPro" id="IPR048800">
    <property type="entry name" value="Cac1-like_C"/>
</dbReference>
<proteinExistence type="predicted"/>
<dbReference type="EMBL" id="MU001495">
    <property type="protein sequence ID" value="KAF2448630.1"/>
    <property type="molecule type" value="Genomic_DNA"/>
</dbReference>
<dbReference type="AlphaFoldDB" id="A0A9P4PNZ6"/>
<dbReference type="OrthoDB" id="79480at2759"/>
<evidence type="ECO:0000259" key="6">
    <source>
        <dbReference type="Pfam" id="PF12253"/>
    </source>
</evidence>
<dbReference type="GO" id="GO:0006334">
    <property type="term" value="P:nucleosome assembly"/>
    <property type="evidence" value="ECO:0007669"/>
    <property type="project" value="TreeGrafter"/>
</dbReference>
<evidence type="ECO:0000313" key="9">
    <source>
        <dbReference type="Proteomes" id="UP000799764"/>
    </source>
</evidence>
<keyword evidence="3" id="KW-0234">DNA repair</keyword>
<dbReference type="GO" id="GO:0006281">
    <property type="term" value="P:DNA repair"/>
    <property type="evidence" value="ECO:0007669"/>
    <property type="project" value="UniProtKB-KW"/>
</dbReference>
<comment type="subcellular location">
    <subcellularLocation>
        <location evidence="1">Nucleus</location>
    </subcellularLocation>
</comment>
<keyword evidence="4" id="KW-0539">Nucleus</keyword>
<evidence type="ECO:0000256" key="5">
    <source>
        <dbReference type="SAM" id="MobiDB-lite"/>
    </source>
</evidence>
<feature type="compositionally biased region" description="Polar residues" evidence="5">
    <location>
        <begin position="26"/>
        <end position="55"/>
    </location>
</feature>
<evidence type="ECO:0000256" key="2">
    <source>
        <dbReference type="ARBA" id="ARBA00022763"/>
    </source>
</evidence>
<feature type="compositionally biased region" description="Basic and acidic residues" evidence="5">
    <location>
        <begin position="92"/>
        <end position="167"/>
    </location>
</feature>
<feature type="compositionally biased region" description="Polar residues" evidence="5">
    <location>
        <begin position="184"/>
        <end position="200"/>
    </location>
</feature>
<evidence type="ECO:0000259" key="7">
    <source>
        <dbReference type="Pfam" id="PF21796"/>
    </source>
</evidence>
<accession>A0A9P4PNZ6</accession>
<evidence type="ECO:0000256" key="1">
    <source>
        <dbReference type="ARBA" id="ARBA00004123"/>
    </source>
</evidence>
<name>A0A9P4PNZ6_9PLEO</name>
<comment type="caution">
    <text evidence="8">The sequence shown here is derived from an EMBL/GenBank/DDBJ whole genome shotgun (WGS) entry which is preliminary data.</text>
</comment>
<dbReference type="PANTHER" id="PTHR15272">
    <property type="entry name" value="CHROMATIN ASSEMBLY FACTOR 1 SUBUNIT A CAF-1 SUBUNIT A"/>
    <property type="match status" value="1"/>
</dbReference>
<dbReference type="PANTHER" id="PTHR15272:SF0">
    <property type="entry name" value="CHROMATIN ASSEMBLY FACTOR 1 SUBUNIT A"/>
    <property type="match status" value="1"/>
</dbReference>
<dbReference type="InterPro" id="IPR022043">
    <property type="entry name" value="CAF1A_DD"/>
</dbReference>
<evidence type="ECO:0000256" key="3">
    <source>
        <dbReference type="ARBA" id="ARBA00023204"/>
    </source>
</evidence>